<name>A0ABY5MDT7_9HYPH</name>
<dbReference type="InterPro" id="IPR037682">
    <property type="entry name" value="TonB_C"/>
</dbReference>
<evidence type="ECO:0000256" key="7">
    <source>
        <dbReference type="ARBA" id="ARBA00022927"/>
    </source>
</evidence>
<feature type="compositionally biased region" description="Polar residues" evidence="10">
    <location>
        <begin position="65"/>
        <end position="75"/>
    </location>
</feature>
<gene>
    <name evidence="13" type="ORF">NTH_00667</name>
</gene>
<keyword evidence="11" id="KW-0732">Signal</keyword>
<dbReference type="NCBIfam" id="TIGR01352">
    <property type="entry name" value="tonB_Cterm"/>
    <property type="match status" value="1"/>
</dbReference>
<dbReference type="RefSeq" id="WP_338528664.1">
    <property type="nucleotide sequence ID" value="NZ_CP030941.1"/>
</dbReference>
<evidence type="ECO:0000256" key="3">
    <source>
        <dbReference type="ARBA" id="ARBA00022448"/>
    </source>
</evidence>
<evidence type="ECO:0000256" key="5">
    <source>
        <dbReference type="ARBA" id="ARBA00022519"/>
    </source>
</evidence>
<feature type="domain" description="TonB C-terminal" evidence="12">
    <location>
        <begin position="211"/>
        <end position="301"/>
    </location>
</feature>
<comment type="subcellular location">
    <subcellularLocation>
        <location evidence="1">Cell inner membrane</location>
        <topology evidence="1">Single-pass membrane protein</topology>
        <orientation evidence="1">Periplasmic side</orientation>
    </subcellularLocation>
</comment>
<keyword evidence="4" id="KW-1003">Cell membrane</keyword>
<feature type="compositionally biased region" description="Pro residues" evidence="10">
    <location>
        <begin position="95"/>
        <end position="107"/>
    </location>
</feature>
<sequence>MRMHRRSFGLAIALGISAALHAAVLSWLGDRLPKPGIETASNAAAVEIILQAPPAPPVEAVQGEQAASDQRSETAISPEAPASVELPEAAEPIVPDSPTPAEPPMPDPASHRLTQADGEPAAPPEEALSASVILPSADIPVPTPRPGPLKAKPEPSTKTMRAEPKQASPPTTGKAPARKAEKAMPAKNRQPAPSKQNAGRKGGATTGEKAAYSRRLLSHVQRYKRYPREAARDGLSGAAGLNIAIDRRGNLAGARLVKSSGHAVLDQEALAVARRAAPYPRPPEGIGGNTISFSITLRFKR</sequence>
<evidence type="ECO:0000256" key="8">
    <source>
        <dbReference type="ARBA" id="ARBA00022989"/>
    </source>
</evidence>
<dbReference type="Proteomes" id="UP001342418">
    <property type="component" value="Chromosome"/>
</dbReference>
<feature type="region of interest" description="Disordered" evidence="10">
    <location>
        <begin position="58"/>
        <end position="211"/>
    </location>
</feature>
<dbReference type="Pfam" id="PF03544">
    <property type="entry name" value="TonB_C"/>
    <property type="match status" value="1"/>
</dbReference>
<keyword evidence="7" id="KW-0653">Protein transport</keyword>
<dbReference type="InterPro" id="IPR051045">
    <property type="entry name" value="TonB-dependent_transducer"/>
</dbReference>
<evidence type="ECO:0000256" key="9">
    <source>
        <dbReference type="ARBA" id="ARBA00023136"/>
    </source>
</evidence>
<feature type="signal peptide" evidence="11">
    <location>
        <begin position="1"/>
        <end position="22"/>
    </location>
</feature>
<protein>
    <recommendedName>
        <fullName evidence="12">TonB C-terminal domain-containing protein</fullName>
    </recommendedName>
</protein>
<reference evidence="13 14" key="1">
    <citation type="submission" date="2018-07" db="EMBL/GenBank/DDBJ databases">
        <title>Genome sequence of Nitratireductor thuwali#1536.</title>
        <authorList>
            <person name="Michoud G."/>
            <person name="Merlino G."/>
            <person name="Sefrji F.O."/>
            <person name="Daffonchio D."/>
        </authorList>
    </citation>
    <scope>NUCLEOTIDE SEQUENCE [LARGE SCALE GENOMIC DNA]</scope>
    <source>
        <strain evidence="14">Nit1536</strain>
    </source>
</reference>
<organism evidence="13 14">
    <name type="scientific">Nitratireductor thuwali</name>
    <dbReference type="NCBI Taxonomy" id="2267699"/>
    <lineage>
        <taxon>Bacteria</taxon>
        <taxon>Pseudomonadati</taxon>
        <taxon>Pseudomonadota</taxon>
        <taxon>Alphaproteobacteria</taxon>
        <taxon>Hyphomicrobiales</taxon>
        <taxon>Phyllobacteriaceae</taxon>
        <taxon>Nitratireductor</taxon>
    </lineage>
</organism>
<evidence type="ECO:0000259" key="12">
    <source>
        <dbReference type="PROSITE" id="PS52015"/>
    </source>
</evidence>
<comment type="similarity">
    <text evidence="2">Belongs to the TonB family.</text>
</comment>
<keyword evidence="5" id="KW-0997">Cell inner membrane</keyword>
<feature type="chain" id="PRO_5046604329" description="TonB C-terminal domain-containing protein" evidence="11">
    <location>
        <begin position="23"/>
        <end position="301"/>
    </location>
</feature>
<evidence type="ECO:0000256" key="1">
    <source>
        <dbReference type="ARBA" id="ARBA00004383"/>
    </source>
</evidence>
<evidence type="ECO:0000256" key="10">
    <source>
        <dbReference type="SAM" id="MobiDB-lite"/>
    </source>
</evidence>
<evidence type="ECO:0000256" key="2">
    <source>
        <dbReference type="ARBA" id="ARBA00006555"/>
    </source>
</evidence>
<evidence type="ECO:0000256" key="11">
    <source>
        <dbReference type="SAM" id="SignalP"/>
    </source>
</evidence>
<dbReference type="PANTHER" id="PTHR33446">
    <property type="entry name" value="PROTEIN TONB-RELATED"/>
    <property type="match status" value="1"/>
</dbReference>
<evidence type="ECO:0000256" key="4">
    <source>
        <dbReference type="ARBA" id="ARBA00022475"/>
    </source>
</evidence>
<evidence type="ECO:0000313" key="14">
    <source>
        <dbReference type="Proteomes" id="UP001342418"/>
    </source>
</evidence>
<keyword evidence="3" id="KW-0813">Transport</keyword>
<dbReference type="Gene3D" id="3.30.1150.10">
    <property type="match status" value="1"/>
</dbReference>
<dbReference type="EMBL" id="CP030941">
    <property type="protein sequence ID" value="UUP16223.1"/>
    <property type="molecule type" value="Genomic_DNA"/>
</dbReference>
<accession>A0ABY5MDT7</accession>
<dbReference type="PROSITE" id="PS52015">
    <property type="entry name" value="TONB_CTD"/>
    <property type="match status" value="1"/>
</dbReference>
<evidence type="ECO:0000313" key="13">
    <source>
        <dbReference type="EMBL" id="UUP16223.1"/>
    </source>
</evidence>
<keyword evidence="6" id="KW-0812">Transmembrane</keyword>
<feature type="compositionally biased region" description="Basic and acidic residues" evidence="10">
    <location>
        <begin position="151"/>
        <end position="164"/>
    </location>
</feature>
<keyword evidence="9" id="KW-0472">Membrane</keyword>
<keyword evidence="8" id="KW-1133">Transmembrane helix</keyword>
<evidence type="ECO:0000256" key="6">
    <source>
        <dbReference type="ARBA" id="ARBA00022692"/>
    </source>
</evidence>
<dbReference type="InterPro" id="IPR006260">
    <property type="entry name" value="TonB/TolA_C"/>
</dbReference>
<proteinExistence type="inferred from homology"/>
<dbReference type="SUPFAM" id="SSF74653">
    <property type="entry name" value="TolA/TonB C-terminal domain"/>
    <property type="match status" value="1"/>
</dbReference>
<dbReference type="PANTHER" id="PTHR33446:SF2">
    <property type="entry name" value="PROTEIN TONB"/>
    <property type="match status" value="1"/>
</dbReference>
<keyword evidence="14" id="KW-1185">Reference proteome</keyword>